<dbReference type="InterPro" id="IPR024747">
    <property type="entry name" value="Pyridox_Oxase-rel"/>
</dbReference>
<proteinExistence type="predicted"/>
<organism evidence="2 3">
    <name type="scientific">Actinomadura parmotrematis</name>
    <dbReference type="NCBI Taxonomy" id="2864039"/>
    <lineage>
        <taxon>Bacteria</taxon>
        <taxon>Bacillati</taxon>
        <taxon>Actinomycetota</taxon>
        <taxon>Actinomycetes</taxon>
        <taxon>Streptosporangiales</taxon>
        <taxon>Thermomonosporaceae</taxon>
        <taxon>Actinomadura</taxon>
    </lineage>
</organism>
<dbReference type="EMBL" id="JAIBOA010000004">
    <property type="protein sequence ID" value="MBW8482271.1"/>
    <property type="molecule type" value="Genomic_DNA"/>
</dbReference>
<comment type="caution">
    <text evidence="2">The sequence shown here is derived from an EMBL/GenBank/DDBJ whole genome shotgun (WGS) entry which is preliminary data.</text>
</comment>
<evidence type="ECO:0000256" key="1">
    <source>
        <dbReference type="SAM" id="MobiDB-lite"/>
    </source>
</evidence>
<dbReference type="RefSeq" id="WP_220164706.1">
    <property type="nucleotide sequence ID" value="NZ_JAIBOA010000004.1"/>
</dbReference>
<evidence type="ECO:0000313" key="2">
    <source>
        <dbReference type="EMBL" id="MBW8482271.1"/>
    </source>
</evidence>
<dbReference type="Gene3D" id="2.30.110.10">
    <property type="entry name" value="Electron Transport, Fmn-binding Protein, Chain A"/>
    <property type="match status" value="1"/>
</dbReference>
<dbReference type="SUPFAM" id="SSF50475">
    <property type="entry name" value="FMN-binding split barrel"/>
    <property type="match status" value="1"/>
</dbReference>
<feature type="region of interest" description="Disordered" evidence="1">
    <location>
        <begin position="96"/>
        <end position="115"/>
    </location>
</feature>
<accession>A0ABS7FPI5</accession>
<gene>
    <name evidence="2" type="ORF">K1Y72_07845</name>
</gene>
<sequence>MPPVMTELDRAECFRRISPGGIGRVAFDDGQGPTVVPVNYAVDGETIVLRTTLNGRLDFSLNSHLRGAEVRIAFEVDDITTAKKEGWSVLLRGGAHRMSPEEEATTPSVQPWPGGDKEAHIRLTPNEVTGRCLVQE</sequence>
<evidence type="ECO:0000313" key="3">
    <source>
        <dbReference type="Proteomes" id="UP000774570"/>
    </source>
</evidence>
<name>A0ABS7FPI5_9ACTN</name>
<protein>
    <submittedName>
        <fullName evidence="2">Pyridoxamine 5'-phosphate oxidase family protein</fullName>
    </submittedName>
</protein>
<reference evidence="2 3" key="1">
    <citation type="submission" date="2021-07" db="EMBL/GenBank/DDBJ databases">
        <title>Actinomadura sp. PM05-2 isolated from lichen.</title>
        <authorList>
            <person name="Somphong A."/>
            <person name="Phongsopitanun W."/>
            <person name="Tanasupawat S."/>
            <person name="Peongsungnone V."/>
        </authorList>
    </citation>
    <scope>NUCLEOTIDE SEQUENCE [LARGE SCALE GENOMIC DNA]</scope>
    <source>
        <strain evidence="2 3">PM05-2</strain>
    </source>
</reference>
<dbReference type="Pfam" id="PF12900">
    <property type="entry name" value="Pyridox_ox_2"/>
    <property type="match status" value="1"/>
</dbReference>
<keyword evidence="3" id="KW-1185">Reference proteome</keyword>
<dbReference type="Proteomes" id="UP000774570">
    <property type="component" value="Unassembled WGS sequence"/>
</dbReference>
<dbReference type="InterPro" id="IPR012349">
    <property type="entry name" value="Split_barrel_FMN-bd"/>
</dbReference>